<comment type="caution">
    <text evidence="1">The sequence shown here is derived from an EMBL/GenBank/DDBJ whole genome shotgun (WGS) entry which is preliminary data.</text>
</comment>
<organism evidence="1 2">
    <name type="scientific">Deinococcus daejeonensis</name>
    <dbReference type="NCBI Taxonomy" id="1007098"/>
    <lineage>
        <taxon>Bacteria</taxon>
        <taxon>Thermotogati</taxon>
        <taxon>Deinococcota</taxon>
        <taxon>Deinococci</taxon>
        <taxon>Deinococcales</taxon>
        <taxon>Deinococcaceae</taxon>
        <taxon>Deinococcus</taxon>
    </lineage>
</organism>
<dbReference type="RefSeq" id="WP_189055331.1">
    <property type="nucleotide sequence ID" value="NZ_BMOR01000004.1"/>
</dbReference>
<dbReference type="EMBL" id="BMOR01000004">
    <property type="protein sequence ID" value="GGN34690.1"/>
    <property type="molecule type" value="Genomic_DNA"/>
</dbReference>
<dbReference type="Proteomes" id="UP000645517">
    <property type="component" value="Unassembled WGS sequence"/>
</dbReference>
<reference evidence="2" key="1">
    <citation type="journal article" date="2019" name="Int. J. Syst. Evol. Microbiol.">
        <title>The Global Catalogue of Microorganisms (GCM) 10K type strain sequencing project: providing services to taxonomists for standard genome sequencing and annotation.</title>
        <authorList>
            <consortium name="The Broad Institute Genomics Platform"/>
            <consortium name="The Broad Institute Genome Sequencing Center for Infectious Disease"/>
            <person name="Wu L."/>
            <person name="Ma J."/>
        </authorList>
    </citation>
    <scope>NUCLEOTIDE SEQUENCE [LARGE SCALE GENOMIC DNA]</scope>
    <source>
        <strain evidence="2">JCM 16918</strain>
    </source>
</reference>
<evidence type="ECO:0000313" key="2">
    <source>
        <dbReference type="Proteomes" id="UP000645517"/>
    </source>
</evidence>
<keyword evidence="2" id="KW-1185">Reference proteome</keyword>
<gene>
    <name evidence="1" type="ORF">GCM10010842_13650</name>
</gene>
<sequence>MQFSEAFFLSWKEQIFPLLPDLSSGLFQQAGEKRAFEGKRLEEILLLLRSVLSQVVKDPAEQGRHQTPACREARLRNGRAYAFTLVTSSYQALEHNSLTFDVLNGGSDLLAACRYEEGGTGWNLHTVGSYSAAQTAAD</sequence>
<accession>A0ABQ2IZ81</accession>
<evidence type="ECO:0000313" key="1">
    <source>
        <dbReference type="EMBL" id="GGN34690.1"/>
    </source>
</evidence>
<name>A0ABQ2IZ81_9DEIO</name>
<proteinExistence type="predicted"/>
<protein>
    <submittedName>
        <fullName evidence="1">Uncharacterized protein</fullName>
    </submittedName>
</protein>